<name>A0ABV1T3F7_9ACTN</name>
<gene>
    <name evidence="1" type="ORF">ABT188_28815</name>
</gene>
<accession>A0ABV1T3F7</accession>
<dbReference type="Proteomes" id="UP001496720">
    <property type="component" value="Unassembled WGS sequence"/>
</dbReference>
<evidence type="ECO:0000313" key="2">
    <source>
        <dbReference type="Proteomes" id="UP001496720"/>
    </source>
</evidence>
<evidence type="ECO:0000313" key="1">
    <source>
        <dbReference type="EMBL" id="MER6168508.1"/>
    </source>
</evidence>
<sequence length="220" mass="23867">MLTGTAARQWSTTLDRSFLAVIEAHGLEEQPDARAFGAHVEKAVTDRWEDLCATWGADALPRPGRRSIYDAGFSTAGEVVGVDFKSKDLADGRYSDGGVCSVGNLLRFYESGATFFITEVGYTLTGRTATFSYVRTAPFHALPAPLYRIENLGTGQVRLNATLQSCWGEIEWDRSLPGFLDLFLGLAEEHYDRVARAAEARGAARARGRGAGVRGRGRGG</sequence>
<dbReference type="EMBL" id="JBEOZY010000043">
    <property type="protein sequence ID" value="MER6168508.1"/>
    <property type="molecule type" value="Genomic_DNA"/>
</dbReference>
<dbReference type="RefSeq" id="WP_352149821.1">
    <property type="nucleotide sequence ID" value="NZ_JBEOZY010000043.1"/>
</dbReference>
<organism evidence="1 2">
    <name type="scientific">Streptomyces violaceorubidus</name>
    <dbReference type="NCBI Taxonomy" id="284042"/>
    <lineage>
        <taxon>Bacteria</taxon>
        <taxon>Bacillati</taxon>
        <taxon>Actinomycetota</taxon>
        <taxon>Actinomycetes</taxon>
        <taxon>Kitasatosporales</taxon>
        <taxon>Streptomycetaceae</taxon>
        <taxon>Streptomyces</taxon>
    </lineage>
</organism>
<protein>
    <submittedName>
        <fullName evidence="1">Uncharacterized protein</fullName>
    </submittedName>
</protein>
<keyword evidence="2" id="KW-1185">Reference proteome</keyword>
<comment type="caution">
    <text evidence="1">The sequence shown here is derived from an EMBL/GenBank/DDBJ whole genome shotgun (WGS) entry which is preliminary data.</text>
</comment>
<feature type="non-terminal residue" evidence="1">
    <location>
        <position position="220"/>
    </location>
</feature>
<reference evidence="1 2" key="1">
    <citation type="submission" date="2024-06" db="EMBL/GenBank/DDBJ databases">
        <title>The Natural Products Discovery Center: Release of the First 8490 Sequenced Strains for Exploring Actinobacteria Biosynthetic Diversity.</title>
        <authorList>
            <person name="Kalkreuter E."/>
            <person name="Kautsar S.A."/>
            <person name="Yang D."/>
            <person name="Bader C.D."/>
            <person name="Teijaro C.N."/>
            <person name="Fluegel L."/>
            <person name="Davis C.M."/>
            <person name="Simpson J.R."/>
            <person name="Lauterbach L."/>
            <person name="Steele A.D."/>
            <person name="Gui C."/>
            <person name="Meng S."/>
            <person name="Li G."/>
            <person name="Viehrig K."/>
            <person name="Ye F."/>
            <person name="Su P."/>
            <person name="Kiefer A.F."/>
            <person name="Nichols A."/>
            <person name="Cepeda A.J."/>
            <person name="Yan W."/>
            <person name="Fan B."/>
            <person name="Jiang Y."/>
            <person name="Adhikari A."/>
            <person name="Zheng C.-J."/>
            <person name="Schuster L."/>
            <person name="Cowan T.M."/>
            <person name="Smanski M.J."/>
            <person name="Chevrette M.G."/>
            <person name="De Carvalho L.P.S."/>
            <person name="Shen B."/>
        </authorList>
    </citation>
    <scope>NUCLEOTIDE SEQUENCE [LARGE SCALE GENOMIC DNA]</scope>
    <source>
        <strain evidence="1 2">NPDC001615</strain>
    </source>
</reference>
<proteinExistence type="predicted"/>